<dbReference type="GO" id="GO:0030150">
    <property type="term" value="P:protein import into mitochondrial matrix"/>
    <property type="evidence" value="ECO:0007669"/>
    <property type="project" value="TreeGrafter"/>
</dbReference>
<feature type="transmembrane region" description="Helical" evidence="13">
    <location>
        <begin position="58"/>
        <end position="81"/>
    </location>
</feature>
<sequence length="187" mass="19924">MEEYSRQPCPYRIFDDVGSAYAMGIGGGAIFHAWNGFRSAAERQKLKGLLREVRMRSPLTGVQFAAWGGVFSAIDCSLVALRRKEDPVNSIVAGGLTGAFLAVRSGPKIMMGSAMLGAVILALIEGVGLLTSRWMGAMMDPTQVQELEDPINLPAKQKQKTTNGNSVSNGVEPSPNVAPFGIPSVNL</sequence>
<evidence type="ECO:0000313" key="14">
    <source>
        <dbReference type="Proteomes" id="UP000046393"/>
    </source>
</evidence>
<evidence type="ECO:0000256" key="2">
    <source>
        <dbReference type="ARBA" id="ARBA00004448"/>
    </source>
</evidence>
<evidence type="ECO:0000256" key="3">
    <source>
        <dbReference type="ARBA" id="ARBA00008444"/>
    </source>
</evidence>
<feature type="transmembrane region" description="Helical" evidence="13">
    <location>
        <begin position="109"/>
        <end position="130"/>
    </location>
</feature>
<evidence type="ECO:0000256" key="10">
    <source>
        <dbReference type="ARBA" id="ARBA00023128"/>
    </source>
</evidence>
<dbReference type="GO" id="GO:0008320">
    <property type="term" value="F:protein transmembrane transporter activity"/>
    <property type="evidence" value="ECO:0007669"/>
    <property type="project" value="TreeGrafter"/>
</dbReference>
<evidence type="ECO:0000256" key="13">
    <source>
        <dbReference type="SAM" id="Phobius"/>
    </source>
</evidence>
<proteinExistence type="inferred from homology"/>
<protein>
    <submittedName>
        <fullName evidence="15">Mitochondrial import inner membrane translocase subunit TIM17</fullName>
    </submittedName>
</protein>
<accession>A0A0N5AWI7</accession>
<keyword evidence="5 13" id="KW-0812">Transmembrane</keyword>
<dbReference type="WBParaSite" id="SMUV_0000928701-mRNA-1">
    <property type="protein sequence ID" value="SMUV_0000928701-mRNA-1"/>
    <property type="gene ID" value="SMUV_0000928701"/>
</dbReference>
<dbReference type="Proteomes" id="UP000046393">
    <property type="component" value="Unplaced"/>
</dbReference>
<evidence type="ECO:0000256" key="8">
    <source>
        <dbReference type="ARBA" id="ARBA00022989"/>
    </source>
</evidence>
<comment type="similarity">
    <text evidence="3">Belongs to the Tim17/Tim22/Tim23 family.</text>
</comment>
<feature type="compositionally biased region" description="Polar residues" evidence="12">
    <location>
        <begin position="160"/>
        <end position="171"/>
    </location>
</feature>
<evidence type="ECO:0000256" key="1">
    <source>
        <dbReference type="ARBA" id="ARBA00002959"/>
    </source>
</evidence>
<evidence type="ECO:0000256" key="4">
    <source>
        <dbReference type="ARBA" id="ARBA00022448"/>
    </source>
</evidence>
<keyword evidence="9" id="KW-0811">Translocation</keyword>
<dbReference type="Pfam" id="PF02466">
    <property type="entry name" value="Tim17"/>
    <property type="match status" value="1"/>
</dbReference>
<keyword evidence="4" id="KW-0813">Transport</keyword>
<evidence type="ECO:0000313" key="15">
    <source>
        <dbReference type="WBParaSite" id="SMUV_0000928701-mRNA-1"/>
    </source>
</evidence>
<reference evidence="15" key="1">
    <citation type="submission" date="2017-02" db="UniProtKB">
        <authorList>
            <consortium name="WormBaseParasite"/>
        </authorList>
    </citation>
    <scope>IDENTIFICATION</scope>
</reference>
<name>A0A0N5AWI7_9BILA</name>
<evidence type="ECO:0000256" key="12">
    <source>
        <dbReference type="SAM" id="MobiDB-lite"/>
    </source>
</evidence>
<dbReference type="GO" id="GO:0005744">
    <property type="term" value="C:TIM23 mitochondrial import inner membrane translocase complex"/>
    <property type="evidence" value="ECO:0007669"/>
    <property type="project" value="TreeGrafter"/>
</dbReference>
<dbReference type="PANTHER" id="PTHR10485">
    <property type="entry name" value="MITOCHONDRIAL IMPORT INNER MEMBRANE TRANSLOCASE SUBUNIT TIM-17"/>
    <property type="match status" value="1"/>
</dbReference>
<feature type="region of interest" description="Disordered" evidence="12">
    <location>
        <begin position="154"/>
        <end position="175"/>
    </location>
</feature>
<keyword evidence="6" id="KW-0999">Mitochondrion inner membrane</keyword>
<organism evidence="14 15">
    <name type="scientific">Syphacia muris</name>
    <dbReference type="NCBI Taxonomy" id="451379"/>
    <lineage>
        <taxon>Eukaryota</taxon>
        <taxon>Metazoa</taxon>
        <taxon>Ecdysozoa</taxon>
        <taxon>Nematoda</taxon>
        <taxon>Chromadorea</taxon>
        <taxon>Rhabditida</taxon>
        <taxon>Spirurina</taxon>
        <taxon>Oxyuridomorpha</taxon>
        <taxon>Oxyuroidea</taxon>
        <taxon>Oxyuridae</taxon>
        <taxon>Syphacia</taxon>
    </lineage>
</organism>
<dbReference type="STRING" id="451379.A0A0N5AWI7"/>
<comment type="subcellular location">
    <subcellularLocation>
        <location evidence="2">Mitochondrion inner membrane</location>
        <topology evidence="2">Multi-pass membrane protein</topology>
    </subcellularLocation>
</comment>
<keyword evidence="7" id="KW-0653">Protein transport</keyword>
<evidence type="ECO:0000256" key="11">
    <source>
        <dbReference type="ARBA" id="ARBA00023136"/>
    </source>
</evidence>
<dbReference type="PANTHER" id="PTHR10485:SF0">
    <property type="entry name" value="AT05822P-RELATED"/>
    <property type="match status" value="1"/>
</dbReference>
<comment type="function">
    <text evidence="1">Essential component of the TIM23 complex, a complex that mediates the translocation of transit peptide-containing proteins across the mitochondrial inner membrane.</text>
</comment>
<evidence type="ECO:0000256" key="7">
    <source>
        <dbReference type="ARBA" id="ARBA00022927"/>
    </source>
</evidence>
<keyword evidence="8 13" id="KW-1133">Transmembrane helix</keyword>
<evidence type="ECO:0000256" key="9">
    <source>
        <dbReference type="ARBA" id="ARBA00023010"/>
    </source>
</evidence>
<keyword evidence="14" id="KW-1185">Reference proteome</keyword>
<evidence type="ECO:0000256" key="5">
    <source>
        <dbReference type="ARBA" id="ARBA00022692"/>
    </source>
</evidence>
<evidence type="ECO:0000256" key="6">
    <source>
        <dbReference type="ARBA" id="ARBA00022792"/>
    </source>
</evidence>
<dbReference type="AlphaFoldDB" id="A0A0N5AWI7"/>
<keyword evidence="11 13" id="KW-0472">Membrane</keyword>
<keyword evidence="10" id="KW-0496">Mitochondrion</keyword>
<feature type="transmembrane region" description="Helical" evidence="13">
    <location>
        <begin position="20"/>
        <end position="37"/>
    </location>
</feature>